<name>A0A0N1IHD7_LEPSE</name>
<dbReference type="EMBL" id="LJSK01000483">
    <property type="protein sequence ID" value="KPI82928.1"/>
    <property type="molecule type" value="Genomic_DNA"/>
</dbReference>
<dbReference type="OMA" id="CFAEQQE"/>
<feature type="compositionally biased region" description="Polar residues" evidence="2">
    <location>
        <begin position="797"/>
        <end position="814"/>
    </location>
</feature>
<dbReference type="Gene3D" id="1.20.920.20">
    <property type="match status" value="1"/>
</dbReference>
<dbReference type="InterPro" id="IPR056614">
    <property type="entry name" value="FAZ1_cons"/>
</dbReference>
<reference evidence="4 5" key="1">
    <citation type="journal article" date="2015" name="PLoS Pathog.">
        <title>Leptomonas seymouri: Adaptations to the Dixenous Life Cycle Analyzed by Genome Sequencing, Transcriptome Profiling and Co-infection with Leishmania donovani.</title>
        <authorList>
            <person name="Kraeva N."/>
            <person name="Butenko A."/>
            <person name="Hlavacova J."/>
            <person name="Kostygov A."/>
            <person name="Myskova J."/>
            <person name="Grybchuk D."/>
            <person name="Lestinova T."/>
            <person name="Votypka J."/>
            <person name="Volf P."/>
            <person name="Opperdoes F."/>
            <person name="Flegontov P."/>
            <person name="Lukes J."/>
            <person name="Yurchenko V."/>
        </authorList>
    </citation>
    <scope>NUCLEOTIDE SEQUENCE [LARGE SCALE GENOMIC DNA]</scope>
    <source>
        <strain evidence="4 5">ATCC 30220</strain>
    </source>
</reference>
<feature type="domain" description="Flagellar attachment zone protein 1 conserved" evidence="3">
    <location>
        <begin position="503"/>
        <end position="590"/>
    </location>
</feature>
<dbReference type="OrthoDB" id="271560at2759"/>
<accession>A0A0N1IHD7</accession>
<protein>
    <recommendedName>
        <fullName evidence="3">Flagellar attachment zone protein 1 conserved domain-containing protein</fullName>
    </recommendedName>
</protein>
<comment type="caution">
    <text evidence="4">The sequence shown here is derived from an EMBL/GenBank/DDBJ whole genome shotgun (WGS) entry which is preliminary data.</text>
</comment>
<feature type="region of interest" description="Disordered" evidence="2">
    <location>
        <begin position="694"/>
        <end position="829"/>
    </location>
</feature>
<keyword evidence="1" id="KW-0175">Coiled coil</keyword>
<dbReference type="AlphaFoldDB" id="A0A0N1IHD7"/>
<feature type="coiled-coil region" evidence="1">
    <location>
        <begin position="409"/>
        <end position="477"/>
    </location>
</feature>
<gene>
    <name evidence="4" type="ORF">ABL78_8055</name>
</gene>
<dbReference type="Pfam" id="PF23398">
    <property type="entry name" value="FAZ1_cons"/>
    <property type="match status" value="1"/>
</dbReference>
<evidence type="ECO:0000259" key="3">
    <source>
        <dbReference type="Pfam" id="PF23398"/>
    </source>
</evidence>
<dbReference type="Proteomes" id="UP000038009">
    <property type="component" value="Unassembled WGS sequence"/>
</dbReference>
<evidence type="ECO:0000313" key="5">
    <source>
        <dbReference type="Proteomes" id="UP000038009"/>
    </source>
</evidence>
<feature type="region of interest" description="Disordered" evidence="2">
    <location>
        <begin position="233"/>
        <end position="256"/>
    </location>
</feature>
<keyword evidence="5" id="KW-1185">Reference proteome</keyword>
<dbReference type="VEuPathDB" id="TriTrypDB:Lsey_0483_0020"/>
<organism evidence="4 5">
    <name type="scientific">Leptomonas seymouri</name>
    <dbReference type="NCBI Taxonomy" id="5684"/>
    <lineage>
        <taxon>Eukaryota</taxon>
        <taxon>Discoba</taxon>
        <taxon>Euglenozoa</taxon>
        <taxon>Kinetoplastea</taxon>
        <taxon>Metakinetoplastina</taxon>
        <taxon>Trypanosomatida</taxon>
        <taxon>Trypanosomatidae</taxon>
        <taxon>Leishmaniinae</taxon>
        <taxon>Leptomonas</taxon>
    </lineage>
</organism>
<evidence type="ECO:0000256" key="2">
    <source>
        <dbReference type="SAM" id="MobiDB-lite"/>
    </source>
</evidence>
<sequence length="829" mass="92087">MSESLSVHSEAGVAADVGAVVLGDRTELHIGDYVGFERISPSKDWKLSLGKVIGFPSTRTVKVAHYDAQNSSTVAQDPISERQVREKAEAENKMDIWHNREALRENFLAASVREREATERLFAARDATALRQQAASEKVAETLVVLDAARRGLRVIPAKEWKELRTPCVPTSDLTGLIRSVMLVLYEDNVTTWEDMQEVMRRPDFMERLVSWDCSVTPMSIVRRKKIVDLCSGKEETPAKKRRRSGSRNPTPSHLVVPAKSTTQCTVPILDRSIRSWLNAQLACSEVARAQENVINDCFAGQQEQRVLLREINDMRNGISSLEYQMLEMKNAILGISDTPKAIMPLDAYPTDTVFYKRTYPDIEGRFVQEVILRESVVINFGPMADEDTEGYVRLNPTQADFLRTAVITANVRHDAEEMEDLLARKEREEQEMAELRARISELRGKPSLTAEEEEELAQLQRLLADAERRHHATLSRIADLYACGRGAREITIAIQRPEYHYTRLHCKMSGDWDVILNDPARYSEMVSAFSADISNLLNIPAHDVLDIDARSGSLLIDFTVKHNGDLDDEELQNLVNSGQFPKLSVFYEKVTFKKTSPLNTSQQQEAWDDEQAQSMPLPISGMGIRQTLADYYNADGTLDEEFSMAIRAHSDYRKCVITIPPVREDYDQADVNGPFEQYAEDEEAPNAEIAAASVAASTMQRELAEEPVAEPMPPTEPLDRGVVEEAPPAAVTEATQEEAAAAEAIEPQPAINETRDSDSTGSNSKKRSPREEGEAAAAAETSATPTAPAAEAQPAVQTSPKASLKTSKSTSPKVASKKGTPTEAKDEL</sequence>
<proteinExistence type="predicted"/>
<feature type="compositionally biased region" description="Low complexity" evidence="2">
    <location>
        <begin position="776"/>
        <end position="796"/>
    </location>
</feature>
<evidence type="ECO:0000313" key="4">
    <source>
        <dbReference type="EMBL" id="KPI82928.1"/>
    </source>
</evidence>
<feature type="compositionally biased region" description="Low complexity" evidence="2">
    <location>
        <begin position="725"/>
        <end position="752"/>
    </location>
</feature>
<evidence type="ECO:0000256" key="1">
    <source>
        <dbReference type="SAM" id="Coils"/>
    </source>
</evidence>